<dbReference type="EMBL" id="JBICYV010000018">
    <property type="protein sequence ID" value="MFG3015164.1"/>
    <property type="molecule type" value="Genomic_DNA"/>
</dbReference>
<name>A0ABW7BD96_9ACTN</name>
<feature type="domain" description="Transcription regulator AsnC/Lrp ligand binding" evidence="1">
    <location>
        <begin position="8"/>
        <end position="76"/>
    </location>
</feature>
<dbReference type="InterPro" id="IPR011008">
    <property type="entry name" value="Dimeric_a/b-barrel"/>
</dbReference>
<organism evidence="2 3">
    <name type="scientific">Streptomyces cinerochromogenes</name>
    <dbReference type="NCBI Taxonomy" id="66422"/>
    <lineage>
        <taxon>Bacteria</taxon>
        <taxon>Bacillati</taxon>
        <taxon>Actinomycetota</taxon>
        <taxon>Actinomycetes</taxon>
        <taxon>Kitasatosporales</taxon>
        <taxon>Streptomycetaceae</taxon>
        <taxon>Streptomyces</taxon>
    </lineage>
</organism>
<dbReference type="Pfam" id="PF01037">
    <property type="entry name" value="AsnC_trans_reg"/>
    <property type="match status" value="1"/>
</dbReference>
<sequence length="119" mass="12952">MAAIAYLEVRCKAGAVDRLIEQLRELPWVFSIEHVVGDFDLFLSVCAADLPSLGRQVNQLGVLKGVRSSRTLLSLRHYREGSRWQVRALPAGCAAPARWAPSTCCSPSACRNSASRAAP</sequence>
<dbReference type="Proteomes" id="UP001604267">
    <property type="component" value="Unassembled WGS sequence"/>
</dbReference>
<evidence type="ECO:0000313" key="2">
    <source>
        <dbReference type="EMBL" id="MFG3015164.1"/>
    </source>
</evidence>
<dbReference type="RefSeq" id="WP_392822542.1">
    <property type="nucleotide sequence ID" value="NZ_JBICYV010000018.1"/>
</dbReference>
<reference evidence="2 3" key="1">
    <citation type="submission" date="2024-10" db="EMBL/GenBank/DDBJ databases">
        <title>The Natural Products Discovery Center: Release of the First 8490 Sequenced Strains for Exploring Actinobacteria Biosynthetic Diversity.</title>
        <authorList>
            <person name="Kalkreuter E."/>
            <person name="Kautsar S.A."/>
            <person name="Yang D."/>
            <person name="Bader C.D."/>
            <person name="Teijaro C.N."/>
            <person name="Fluegel L."/>
            <person name="Davis C.M."/>
            <person name="Simpson J.R."/>
            <person name="Lauterbach L."/>
            <person name="Steele A.D."/>
            <person name="Gui C."/>
            <person name="Meng S."/>
            <person name="Li G."/>
            <person name="Viehrig K."/>
            <person name="Ye F."/>
            <person name="Su P."/>
            <person name="Kiefer A.F."/>
            <person name="Nichols A."/>
            <person name="Cepeda A.J."/>
            <person name="Yan W."/>
            <person name="Fan B."/>
            <person name="Jiang Y."/>
            <person name="Adhikari A."/>
            <person name="Zheng C.-J."/>
            <person name="Schuster L."/>
            <person name="Cowan T.M."/>
            <person name="Smanski M.J."/>
            <person name="Chevrette M.G."/>
            <person name="De Carvalho L.P.S."/>
            <person name="Shen B."/>
        </authorList>
    </citation>
    <scope>NUCLEOTIDE SEQUENCE [LARGE SCALE GENOMIC DNA]</scope>
    <source>
        <strain evidence="2 3">NPDC048320</strain>
    </source>
</reference>
<accession>A0ABW7BD96</accession>
<proteinExistence type="predicted"/>
<dbReference type="Gene3D" id="3.30.70.920">
    <property type="match status" value="1"/>
</dbReference>
<comment type="caution">
    <text evidence="2">The sequence shown here is derived from an EMBL/GenBank/DDBJ whole genome shotgun (WGS) entry which is preliminary data.</text>
</comment>
<dbReference type="InterPro" id="IPR019887">
    <property type="entry name" value="Tscrpt_reg_AsnC/Lrp_C"/>
</dbReference>
<gene>
    <name evidence="2" type="ORF">ACGFZB_32985</name>
</gene>
<dbReference type="SUPFAM" id="SSF54909">
    <property type="entry name" value="Dimeric alpha+beta barrel"/>
    <property type="match status" value="1"/>
</dbReference>
<keyword evidence="3" id="KW-1185">Reference proteome</keyword>
<protein>
    <submittedName>
        <fullName evidence="2">Lrp/AsnC family transcriptional regulator</fullName>
    </submittedName>
</protein>
<evidence type="ECO:0000313" key="3">
    <source>
        <dbReference type="Proteomes" id="UP001604267"/>
    </source>
</evidence>
<evidence type="ECO:0000259" key="1">
    <source>
        <dbReference type="Pfam" id="PF01037"/>
    </source>
</evidence>